<organism evidence="1 2">
    <name type="scientific">Candidatus Nomurabacteria bacterium GW2011_GWA1_46_11</name>
    <dbReference type="NCBI Taxonomy" id="1618732"/>
    <lineage>
        <taxon>Bacteria</taxon>
        <taxon>Candidatus Nomuraibacteriota</taxon>
    </lineage>
</organism>
<protein>
    <recommendedName>
        <fullName evidence="3">PsbP C-terminal domain-containing protein</fullName>
    </recommendedName>
</protein>
<dbReference type="Proteomes" id="UP000034107">
    <property type="component" value="Unassembled WGS sequence"/>
</dbReference>
<accession>A0A0G1RHG7</accession>
<proteinExistence type="predicted"/>
<gene>
    <name evidence="1" type="ORF">UX31_C0042G0005</name>
</gene>
<comment type="caution">
    <text evidence="1">The sequence shown here is derived from an EMBL/GenBank/DDBJ whole genome shotgun (WGS) entry which is preliminary data.</text>
</comment>
<evidence type="ECO:0000313" key="2">
    <source>
        <dbReference type="Proteomes" id="UP000034107"/>
    </source>
</evidence>
<evidence type="ECO:0000313" key="1">
    <source>
        <dbReference type="EMBL" id="KKU20370.1"/>
    </source>
</evidence>
<name>A0A0G1RHG7_9BACT</name>
<reference evidence="1 2" key="1">
    <citation type="journal article" date="2015" name="Nature">
        <title>rRNA introns, odd ribosomes, and small enigmatic genomes across a large radiation of phyla.</title>
        <authorList>
            <person name="Brown C.T."/>
            <person name="Hug L.A."/>
            <person name="Thomas B.C."/>
            <person name="Sharon I."/>
            <person name="Castelle C.J."/>
            <person name="Singh A."/>
            <person name="Wilkins M.J."/>
            <person name="Williams K.H."/>
            <person name="Banfield J.F."/>
        </authorList>
    </citation>
    <scope>NUCLEOTIDE SEQUENCE [LARGE SCALE GENOMIC DNA]</scope>
</reference>
<dbReference type="AlphaFoldDB" id="A0A0G1RHG7"/>
<sequence length="192" mass="20961">MPFILIGVLVLLLALGGAYYLGKSSPSSPTLPQPAVSTPTPSAIDQTANWERYQNVAYSIRYPSDFSISQTEPNIVRFEKWGPTQRADEPFFDGVVLSIDMNSDGKTAGKFAESIIGRSIGPSKLVKKPTPVTFAGVRGTAFALQALGTEEYIVLESPRGFVMSISYLVIDPGNRGYRKTLDQILSTFKFTQ</sequence>
<evidence type="ECO:0008006" key="3">
    <source>
        <dbReference type="Google" id="ProtNLM"/>
    </source>
</evidence>
<dbReference type="EMBL" id="LCLS01000042">
    <property type="protein sequence ID" value="KKU20370.1"/>
    <property type="molecule type" value="Genomic_DNA"/>
</dbReference>